<evidence type="ECO:0000256" key="3">
    <source>
        <dbReference type="ARBA" id="ARBA00023155"/>
    </source>
</evidence>
<dbReference type="Gene3D" id="1.10.10.60">
    <property type="entry name" value="Homeodomain-like"/>
    <property type="match status" value="1"/>
</dbReference>
<evidence type="ECO:0000313" key="10">
    <source>
        <dbReference type="EMBL" id="CAF3515143.1"/>
    </source>
</evidence>
<dbReference type="GO" id="GO:0000981">
    <property type="term" value="F:DNA-binding transcription factor activity, RNA polymerase II-specific"/>
    <property type="evidence" value="ECO:0007669"/>
    <property type="project" value="InterPro"/>
</dbReference>
<comment type="caution">
    <text evidence="9">The sequence shown here is derived from an EMBL/GenBank/DDBJ whole genome shotgun (WGS) entry which is preliminary data.</text>
</comment>
<sequence>MSFVYSIDTGVNMNSLKNELTNVHSSYPQLLGYGSSSWGNDNSCFDMNNLPFYAYDPNVSLHMKQSYSALAAAAAVNFNNSEFKSEKPKLEPYIPNNGNHLSQQHHFFCQTHQPCGSPTSISDSHHVTSKSYNTVTTNSFPSSKNIRQNSKRNFNHLLSQCREWNSEDSKEEEDDQDVTEVVYTVGTSGETATSTPIKDGNEENSANNNSSSSSYSNTNNDKTINADTTTATTKKRKRRILFSKQQIASLEHRFREQRYLSAPERDNLAKHINLSANQVKIWFQNHRYKLKRTKQHDNHNSKGYQDIFDPIQNSNVSSRRIPVPLFVQDGKLCSGSSLYGCGIPSPTSSVAYSPHSRTDTLPNINSLNAAGFDFTYNTAYNAYMSSISNQYPSSHFPNFGPTNYGCGSWSGAWP</sequence>
<evidence type="ECO:0000256" key="5">
    <source>
        <dbReference type="PROSITE-ProRule" id="PRU00108"/>
    </source>
</evidence>
<feature type="compositionally biased region" description="Low complexity" evidence="7">
    <location>
        <begin position="204"/>
        <end position="232"/>
    </location>
</feature>
<evidence type="ECO:0000256" key="4">
    <source>
        <dbReference type="ARBA" id="ARBA00023242"/>
    </source>
</evidence>
<feature type="region of interest" description="Disordered" evidence="7">
    <location>
        <begin position="185"/>
        <end position="238"/>
    </location>
</feature>
<dbReference type="PANTHER" id="PTHR24340">
    <property type="entry name" value="HOMEOBOX PROTEIN NKX"/>
    <property type="match status" value="1"/>
</dbReference>
<dbReference type="PROSITE" id="PS50071">
    <property type="entry name" value="HOMEOBOX_2"/>
    <property type="match status" value="1"/>
</dbReference>
<dbReference type="Pfam" id="PF00046">
    <property type="entry name" value="Homeodomain"/>
    <property type="match status" value="1"/>
</dbReference>
<keyword evidence="11" id="KW-1185">Reference proteome</keyword>
<proteinExistence type="predicted"/>
<dbReference type="EMBL" id="CAJOBC010000003">
    <property type="protein sequence ID" value="CAF3515143.1"/>
    <property type="molecule type" value="Genomic_DNA"/>
</dbReference>
<dbReference type="OrthoDB" id="2448405at2759"/>
<dbReference type="GO" id="GO:0030154">
    <property type="term" value="P:cell differentiation"/>
    <property type="evidence" value="ECO:0007669"/>
    <property type="project" value="TreeGrafter"/>
</dbReference>
<comment type="subcellular location">
    <subcellularLocation>
        <location evidence="1 5 6">Nucleus</location>
    </subcellularLocation>
</comment>
<dbReference type="SUPFAM" id="SSF46689">
    <property type="entry name" value="Homeodomain-like"/>
    <property type="match status" value="1"/>
</dbReference>
<keyword evidence="2 5" id="KW-0238">DNA-binding</keyword>
<evidence type="ECO:0000256" key="2">
    <source>
        <dbReference type="ARBA" id="ARBA00023125"/>
    </source>
</evidence>
<dbReference type="AlphaFoldDB" id="A0A813NBC0"/>
<evidence type="ECO:0000256" key="7">
    <source>
        <dbReference type="SAM" id="MobiDB-lite"/>
    </source>
</evidence>
<dbReference type="InterPro" id="IPR050394">
    <property type="entry name" value="Homeobox_NK-like"/>
</dbReference>
<dbReference type="InterPro" id="IPR017970">
    <property type="entry name" value="Homeobox_CS"/>
</dbReference>
<dbReference type="Proteomes" id="UP000681722">
    <property type="component" value="Unassembled WGS sequence"/>
</dbReference>
<keyword evidence="4 5" id="KW-0539">Nucleus</keyword>
<reference evidence="9" key="1">
    <citation type="submission" date="2021-02" db="EMBL/GenBank/DDBJ databases">
        <authorList>
            <person name="Nowell W R."/>
        </authorList>
    </citation>
    <scope>NUCLEOTIDE SEQUENCE</scope>
</reference>
<keyword evidence="3 5" id="KW-0371">Homeobox</keyword>
<name>A0A813NBC0_9BILA</name>
<evidence type="ECO:0000256" key="6">
    <source>
        <dbReference type="RuleBase" id="RU000682"/>
    </source>
</evidence>
<dbReference type="InterPro" id="IPR009057">
    <property type="entry name" value="Homeodomain-like_sf"/>
</dbReference>
<feature type="DNA-binding region" description="Homeobox" evidence="5">
    <location>
        <begin position="235"/>
        <end position="294"/>
    </location>
</feature>
<dbReference type="PANTHER" id="PTHR24340:SF82">
    <property type="entry name" value="HOMEOBOX PROTEIN VND"/>
    <property type="match status" value="1"/>
</dbReference>
<evidence type="ECO:0000259" key="8">
    <source>
        <dbReference type="PROSITE" id="PS50071"/>
    </source>
</evidence>
<dbReference type="PROSITE" id="PS00027">
    <property type="entry name" value="HOMEOBOX_1"/>
    <property type="match status" value="1"/>
</dbReference>
<dbReference type="SMART" id="SM00389">
    <property type="entry name" value="HOX"/>
    <property type="match status" value="1"/>
</dbReference>
<protein>
    <recommendedName>
        <fullName evidence="8">Homeobox domain-containing protein</fullName>
    </recommendedName>
</protein>
<dbReference type="InterPro" id="IPR001356">
    <property type="entry name" value="HD"/>
</dbReference>
<dbReference type="EMBL" id="CAJNOQ010000003">
    <property type="protein sequence ID" value="CAF0737143.1"/>
    <property type="molecule type" value="Genomic_DNA"/>
</dbReference>
<feature type="domain" description="Homeobox" evidence="8">
    <location>
        <begin position="233"/>
        <end position="293"/>
    </location>
</feature>
<accession>A0A813NBC0</accession>
<dbReference type="GO" id="GO:0000978">
    <property type="term" value="F:RNA polymerase II cis-regulatory region sequence-specific DNA binding"/>
    <property type="evidence" value="ECO:0007669"/>
    <property type="project" value="TreeGrafter"/>
</dbReference>
<dbReference type="GO" id="GO:0005634">
    <property type="term" value="C:nucleus"/>
    <property type="evidence" value="ECO:0007669"/>
    <property type="project" value="UniProtKB-SubCell"/>
</dbReference>
<evidence type="ECO:0000313" key="9">
    <source>
        <dbReference type="EMBL" id="CAF0737143.1"/>
    </source>
</evidence>
<evidence type="ECO:0000256" key="1">
    <source>
        <dbReference type="ARBA" id="ARBA00004123"/>
    </source>
</evidence>
<evidence type="ECO:0000313" key="11">
    <source>
        <dbReference type="Proteomes" id="UP000663829"/>
    </source>
</evidence>
<dbReference type="CDD" id="cd00086">
    <property type="entry name" value="homeodomain"/>
    <property type="match status" value="1"/>
</dbReference>
<feature type="compositionally biased region" description="Polar residues" evidence="7">
    <location>
        <begin position="186"/>
        <end position="196"/>
    </location>
</feature>
<dbReference type="Proteomes" id="UP000663829">
    <property type="component" value="Unassembled WGS sequence"/>
</dbReference>
<gene>
    <name evidence="9" type="ORF">GPM918_LOCUS48</name>
    <name evidence="10" type="ORF">SRO942_LOCUS49</name>
</gene>
<organism evidence="9 11">
    <name type="scientific">Didymodactylos carnosus</name>
    <dbReference type="NCBI Taxonomy" id="1234261"/>
    <lineage>
        <taxon>Eukaryota</taxon>
        <taxon>Metazoa</taxon>
        <taxon>Spiralia</taxon>
        <taxon>Gnathifera</taxon>
        <taxon>Rotifera</taxon>
        <taxon>Eurotatoria</taxon>
        <taxon>Bdelloidea</taxon>
        <taxon>Philodinida</taxon>
        <taxon>Philodinidae</taxon>
        <taxon>Didymodactylos</taxon>
    </lineage>
</organism>